<gene>
    <name evidence="1" type="ORF">ElyMa_001918900</name>
</gene>
<name>A0AAV4EUV5_9GAST</name>
<dbReference type="Proteomes" id="UP000762676">
    <property type="component" value="Unassembled WGS sequence"/>
</dbReference>
<accession>A0AAV4EUV5</accession>
<sequence length="70" mass="7902">MYRPDLTAHIEDRLSYEAIVVLPTALPHYLQSKDPAPSYDRETFPKSLPGVLPQPLNRFQVWVSASGSHP</sequence>
<keyword evidence="2" id="KW-1185">Reference proteome</keyword>
<protein>
    <submittedName>
        <fullName evidence="1">Uncharacterized protein</fullName>
    </submittedName>
</protein>
<organism evidence="1 2">
    <name type="scientific">Elysia marginata</name>
    <dbReference type="NCBI Taxonomy" id="1093978"/>
    <lineage>
        <taxon>Eukaryota</taxon>
        <taxon>Metazoa</taxon>
        <taxon>Spiralia</taxon>
        <taxon>Lophotrochozoa</taxon>
        <taxon>Mollusca</taxon>
        <taxon>Gastropoda</taxon>
        <taxon>Heterobranchia</taxon>
        <taxon>Euthyneura</taxon>
        <taxon>Panpulmonata</taxon>
        <taxon>Sacoglossa</taxon>
        <taxon>Placobranchoidea</taxon>
        <taxon>Plakobranchidae</taxon>
        <taxon>Elysia</taxon>
    </lineage>
</organism>
<dbReference type="EMBL" id="BMAT01003890">
    <property type="protein sequence ID" value="GFR64301.1"/>
    <property type="molecule type" value="Genomic_DNA"/>
</dbReference>
<proteinExistence type="predicted"/>
<dbReference type="AlphaFoldDB" id="A0AAV4EUV5"/>
<evidence type="ECO:0000313" key="1">
    <source>
        <dbReference type="EMBL" id="GFR64301.1"/>
    </source>
</evidence>
<reference evidence="1 2" key="1">
    <citation type="journal article" date="2021" name="Elife">
        <title>Chloroplast acquisition without the gene transfer in kleptoplastic sea slugs, Plakobranchus ocellatus.</title>
        <authorList>
            <person name="Maeda T."/>
            <person name="Takahashi S."/>
            <person name="Yoshida T."/>
            <person name="Shimamura S."/>
            <person name="Takaki Y."/>
            <person name="Nagai Y."/>
            <person name="Toyoda A."/>
            <person name="Suzuki Y."/>
            <person name="Arimoto A."/>
            <person name="Ishii H."/>
            <person name="Satoh N."/>
            <person name="Nishiyama T."/>
            <person name="Hasebe M."/>
            <person name="Maruyama T."/>
            <person name="Minagawa J."/>
            <person name="Obokata J."/>
            <person name="Shigenobu S."/>
        </authorList>
    </citation>
    <scope>NUCLEOTIDE SEQUENCE [LARGE SCALE GENOMIC DNA]</scope>
</reference>
<comment type="caution">
    <text evidence="1">The sequence shown here is derived from an EMBL/GenBank/DDBJ whole genome shotgun (WGS) entry which is preliminary data.</text>
</comment>
<evidence type="ECO:0000313" key="2">
    <source>
        <dbReference type="Proteomes" id="UP000762676"/>
    </source>
</evidence>